<dbReference type="GO" id="GO:0003700">
    <property type="term" value="F:DNA-binding transcription factor activity"/>
    <property type="evidence" value="ECO:0007669"/>
    <property type="project" value="TreeGrafter"/>
</dbReference>
<dbReference type="PANTHER" id="PTHR46797:SF1">
    <property type="entry name" value="METHYLPHOSPHONATE SYNTHASE"/>
    <property type="match status" value="1"/>
</dbReference>
<dbReference type="InterPro" id="IPR010982">
    <property type="entry name" value="Lambda_DNA-bd_dom_sf"/>
</dbReference>
<dbReference type="Gene3D" id="1.10.260.40">
    <property type="entry name" value="lambda repressor-like DNA-binding domains"/>
    <property type="match status" value="1"/>
</dbReference>
<dbReference type="GO" id="GO:0005829">
    <property type="term" value="C:cytosol"/>
    <property type="evidence" value="ECO:0007669"/>
    <property type="project" value="TreeGrafter"/>
</dbReference>
<reference evidence="3 4" key="1">
    <citation type="journal article" date="2015" name="Nature">
        <title>rRNA introns, odd ribosomes, and small enigmatic genomes across a large radiation of phyla.</title>
        <authorList>
            <person name="Brown C.T."/>
            <person name="Hug L.A."/>
            <person name="Thomas B.C."/>
            <person name="Sharon I."/>
            <person name="Castelle C.J."/>
            <person name="Singh A."/>
            <person name="Wilkins M.J."/>
            <person name="Williams K.H."/>
            <person name="Banfield J.F."/>
        </authorList>
    </citation>
    <scope>NUCLEOTIDE SEQUENCE [LARGE SCALE GENOMIC DNA]</scope>
</reference>
<keyword evidence="1" id="KW-0238">DNA-binding</keyword>
<dbReference type="InterPro" id="IPR001387">
    <property type="entry name" value="Cro/C1-type_HTH"/>
</dbReference>
<feature type="domain" description="HTH cro/C1-type" evidence="2">
    <location>
        <begin position="18"/>
        <end position="72"/>
    </location>
</feature>
<protein>
    <recommendedName>
        <fullName evidence="2">HTH cro/C1-type domain-containing protein</fullName>
    </recommendedName>
</protein>
<dbReference type="InterPro" id="IPR050807">
    <property type="entry name" value="TransReg_Diox_bact_type"/>
</dbReference>
<dbReference type="SMART" id="SM00530">
    <property type="entry name" value="HTH_XRE"/>
    <property type="match status" value="1"/>
</dbReference>
<dbReference type="SUPFAM" id="SSF47413">
    <property type="entry name" value="lambda repressor-like DNA-binding domains"/>
    <property type="match status" value="1"/>
</dbReference>
<dbReference type="CDD" id="cd00093">
    <property type="entry name" value="HTH_XRE"/>
    <property type="match status" value="1"/>
</dbReference>
<comment type="caution">
    <text evidence="3">The sequence shown here is derived from an EMBL/GenBank/DDBJ whole genome shotgun (WGS) entry which is preliminary data.</text>
</comment>
<sequence length="72" mass="8041">MNSGNIDTKNKKDAGDKLRVAREKLGLTQAEVAKKAKMTVNYYAMIERGEVNLTFDKIQSIVQALKLKITIS</sequence>
<dbReference type="PROSITE" id="PS50943">
    <property type="entry name" value="HTH_CROC1"/>
    <property type="match status" value="1"/>
</dbReference>
<evidence type="ECO:0000256" key="1">
    <source>
        <dbReference type="ARBA" id="ARBA00023125"/>
    </source>
</evidence>
<dbReference type="Pfam" id="PF01381">
    <property type="entry name" value="HTH_3"/>
    <property type="match status" value="1"/>
</dbReference>
<accession>A0A0G1FE36</accession>
<dbReference type="GO" id="GO:0003677">
    <property type="term" value="F:DNA binding"/>
    <property type="evidence" value="ECO:0007669"/>
    <property type="project" value="UniProtKB-KW"/>
</dbReference>
<evidence type="ECO:0000313" key="4">
    <source>
        <dbReference type="Proteomes" id="UP000033980"/>
    </source>
</evidence>
<organism evidence="3 4">
    <name type="scientific">Candidatus Collierbacteria bacterium GW2011_GWC2_43_12</name>
    <dbReference type="NCBI Taxonomy" id="1618390"/>
    <lineage>
        <taxon>Bacteria</taxon>
        <taxon>Candidatus Collieribacteriota</taxon>
    </lineage>
</organism>
<gene>
    <name evidence="3" type="ORF">UV68_C0021G0002</name>
</gene>
<proteinExistence type="predicted"/>
<dbReference type="Proteomes" id="UP000033980">
    <property type="component" value="Unassembled WGS sequence"/>
</dbReference>
<dbReference type="EMBL" id="LCFK01000021">
    <property type="protein sequence ID" value="KKS93411.1"/>
    <property type="molecule type" value="Genomic_DNA"/>
</dbReference>
<evidence type="ECO:0000313" key="3">
    <source>
        <dbReference type="EMBL" id="KKS93411.1"/>
    </source>
</evidence>
<name>A0A0G1FE36_9BACT</name>
<evidence type="ECO:0000259" key="2">
    <source>
        <dbReference type="PROSITE" id="PS50943"/>
    </source>
</evidence>
<dbReference type="AlphaFoldDB" id="A0A0G1FE36"/>
<dbReference type="PANTHER" id="PTHR46797">
    <property type="entry name" value="HTH-TYPE TRANSCRIPTIONAL REGULATOR"/>
    <property type="match status" value="1"/>
</dbReference>